<dbReference type="Proteomes" id="UP000606974">
    <property type="component" value="Unassembled WGS sequence"/>
</dbReference>
<dbReference type="AlphaFoldDB" id="A0A8H7A6H2"/>
<evidence type="ECO:0000313" key="1">
    <source>
        <dbReference type="EMBL" id="KAF7503018.1"/>
    </source>
</evidence>
<organism evidence="1 2">
    <name type="scientific">Endocarpon pusillum</name>
    <dbReference type="NCBI Taxonomy" id="364733"/>
    <lineage>
        <taxon>Eukaryota</taxon>
        <taxon>Fungi</taxon>
        <taxon>Dikarya</taxon>
        <taxon>Ascomycota</taxon>
        <taxon>Pezizomycotina</taxon>
        <taxon>Eurotiomycetes</taxon>
        <taxon>Chaetothyriomycetidae</taxon>
        <taxon>Verrucariales</taxon>
        <taxon>Verrucariaceae</taxon>
        <taxon>Endocarpon</taxon>
    </lineage>
</organism>
<proteinExistence type="predicted"/>
<accession>A0A8H7A6H2</accession>
<reference evidence="1" key="1">
    <citation type="submission" date="2020-02" db="EMBL/GenBank/DDBJ databases">
        <authorList>
            <person name="Palmer J.M."/>
        </authorList>
    </citation>
    <scope>NUCLEOTIDE SEQUENCE</scope>
    <source>
        <strain evidence="1">EPUS1.4</strain>
        <tissue evidence="1">Thallus</tissue>
    </source>
</reference>
<sequence length="53" mass="5954">MDPDPYYEMGRYHQQEQSPLTRRQHCARSIDAVACFAATTTTNKSAKFGKTSG</sequence>
<name>A0A8H7A6H2_9EURO</name>
<protein>
    <submittedName>
        <fullName evidence="1">Uncharacterized protein</fullName>
    </submittedName>
</protein>
<evidence type="ECO:0000313" key="2">
    <source>
        <dbReference type="Proteomes" id="UP000606974"/>
    </source>
</evidence>
<gene>
    <name evidence="1" type="ORF">GJ744_004725</name>
</gene>
<comment type="caution">
    <text evidence="1">The sequence shown here is derived from an EMBL/GenBank/DDBJ whole genome shotgun (WGS) entry which is preliminary data.</text>
</comment>
<keyword evidence="2" id="KW-1185">Reference proteome</keyword>
<dbReference type="EMBL" id="JAACFV010000202">
    <property type="protein sequence ID" value="KAF7503018.1"/>
    <property type="molecule type" value="Genomic_DNA"/>
</dbReference>